<dbReference type="SMART" id="SM00360">
    <property type="entry name" value="RRM"/>
    <property type="match status" value="2"/>
</dbReference>
<dbReference type="InterPro" id="IPR035979">
    <property type="entry name" value="RBD_domain_sf"/>
</dbReference>
<evidence type="ECO:0000256" key="3">
    <source>
        <dbReference type="ARBA" id="ARBA00022737"/>
    </source>
</evidence>
<keyword evidence="2" id="KW-0507">mRNA processing</keyword>
<dbReference type="InterPro" id="IPR000504">
    <property type="entry name" value="RRM_dom"/>
</dbReference>
<evidence type="ECO:0000256" key="7">
    <source>
        <dbReference type="SAM" id="MobiDB-lite"/>
    </source>
</evidence>
<dbReference type="Gene3D" id="2.30.29.70">
    <property type="entry name" value="Proteasomal ubiquitin receptor Rpn13/ADRM1"/>
    <property type="match status" value="1"/>
</dbReference>
<dbReference type="InterPro" id="IPR034392">
    <property type="entry name" value="TatSF1-like_RRM1"/>
</dbReference>
<dbReference type="GO" id="GO:0005684">
    <property type="term" value="C:U2-type spliceosomal complex"/>
    <property type="evidence" value="ECO:0007669"/>
    <property type="project" value="TreeGrafter"/>
</dbReference>
<dbReference type="Pfam" id="PF00076">
    <property type="entry name" value="RRM_1"/>
    <property type="match status" value="1"/>
</dbReference>
<keyword evidence="5" id="KW-0508">mRNA splicing</keyword>
<keyword evidence="3" id="KW-0677">Repeat</keyword>
<dbReference type="GO" id="GO:0003723">
    <property type="term" value="F:RNA binding"/>
    <property type="evidence" value="ECO:0007669"/>
    <property type="project" value="UniProtKB-UniRule"/>
</dbReference>
<dbReference type="Proteomes" id="UP001163105">
    <property type="component" value="Unassembled WGS sequence"/>
</dbReference>
<protein>
    <submittedName>
        <fullName evidence="10">Splicing factor u2af-associated 2</fullName>
    </submittedName>
</protein>
<evidence type="ECO:0000313" key="11">
    <source>
        <dbReference type="Proteomes" id="UP001163105"/>
    </source>
</evidence>
<dbReference type="Gene3D" id="1.10.2020.20">
    <property type="match status" value="1"/>
</dbReference>
<dbReference type="CDD" id="cd12281">
    <property type="entry name" value="RRM1_TatSF1_like"/>
    <property type="match status" value="1"/>
</dbReference>
<evidence type="ECO:0000256" key="4">
    <source>
        <dbReference type="ARBA" id="ARBA00022884"/>
    </source>
</evidence>
<evidence type="ECO:0000259" key="9">
    <source>
        <dbReference type="PROSITE" id="PS51917"/>
    </source>
</evidence>
<dbReference type="SUPFAM" id="SSF54928">
    <property type="entry name" value="RNA-binding domain, RBD"/>
    <property type="match status" value="2"/>
</dbReference>
<feature type="domain" description="RRM" evidence="8">
    <location>
        <begin position="540"/>
        <end position="633"/>
    </location>
</feature>
<reference evidence="10" key="1">
    <citation type="submission" date="2023-01" db="EMBL/GenBank/DDBJ databases">
        <title>The growth and conidiation of Purpureocillium lavendulum are regulated by nitrogen source and histone H3K14 acetylation.</title>
        <authorList>
            <person name="Tang P."/>
            <person name="Han J."/>
            <person name="Zhang C."/>
            <person name="Tang P."/>
            <person name="Qi F."/>
            <person name="Zhang K."/>
            <person name="Liang L."/>
        </authorList>
    </citation>
    <scope>NUCLEOTIDE SEQUENCE</scope>
    <source>
        <strain evidence="10">YMF1.00683</strain>
    </source>
</reference>
<feature type="region of interest" description="Disordered" evidence="7">
    <location>
        <begin position="481"/>
        <end position="540"/>
    </location>
</feature>
<feature type="region of interest" description="Disordered" evidence="7">
    <location>
        <begin position="175"/>
        <end position="240"/>
    </location>
</feature>
<dbReference type="InterPro" id="IPR038108">
    <property type="entry name" value="RPN13_DEUBAD_sf"/>
</dbReference>
<dbReference type="GO" id="GO:0000398">
    <property type="term" value="P:mRNA splicing, via spliceosome"/>
    <property type="evidence" value="ECO:0007669"/>
    <property type="project" value="InterPro"/>
</dbReference>
<proteinExistence type="inferred from homology"/>
<dbReference type="InterPro" id="IPR012677">
    <property type="entry name" value="Nucleotide-bd_a/b_plait_sf"/>
</dbReference>
<dbReference type="Gene3D" id="3.30.70.330">
    <property type="match status" value="2"/>
</dbReference>
<keyword evidence="11" id="KW-1185">Reference proteome</keyword>
<name>A0AB34G439_9HYPO</name>
<evidence type="ECO:0000256" key="1">
    <source>
        <dbReference type="ARBA" id="ARBA00007747"/>
    </source>
</evidence>
<dbReference type="FunFam" id="3.30.70.330:FF:000105">
    <property type="entry name" value="HIV Tat-specific factor 1 homolog"/>
    <property type="match status" value="1"/>
</dbReference>
<evidence type="ECO:0000313" key="10">
    <source>
        <dbReference type="EMBL" id="KAJ6445894.1"/>
    </source>
</evidence>
<dbReference type="EMBL" id="JAQHRD010000001">
    <property type="protein sequence ID" value="KAJ6445894.1"/>
    <property type="molecule type" value="Genomic_DNA"/>
</dbReference>
<keyword evidence="4 6" id="KW-0694">RNA-binding</keyword>
<evidence type="ECO:0000256" key="2">
    <source>
        <dbReference type="ARBA" id="ARBA00022664"/>
    </source>
</evidence>
<organism evidence="10 11">
    <name type="scientific">Purpureocillium lavendulum</name>
    <dbReference type="NCBI Taxonomy" id="1247861"/>
    <lineage>
        <taxon>Eukaryota</taxon>
        <taxon>Fungi</taxon>
        <taxon>Dikarya</taxon>
        <taxon>Ascomycota</taxon>
        <taxon>Pezizomycotina</taxon>
        <taxon>Sordariomycetes</taxon>
        <taxon>Hypocreomycetidae</taxon>
        <taxon>Hypocreales</taxon>
        <taxon>Ophiocordycipitaceae</taxon>
        <taxon>Purpureocillium</taxon>
    </lineage>
</organism>
<dbReference type="AlphaFoldDB" id="A0AB34G439"/>
<dbReference type="GO" id="GO:0005686">
    <property type="term" value="C:U2 snRNP"/>
    <property type="evidence" value="ECO:0007669"/>
    <property type="project" value="TreeGrafter"/>
</dbReference>
<feature type="domain" description="RRM" evidence="8">
    <location>
        <begin position="706"/>
        <end position="785"/>
    </location>
</feature>
<comment type="caution">
    <text evidence="10">The sequence shown here is derived from an EMBL/GenBank/DDBJ whole genome shotgun (WGS) entry which is preliminary data.</text>
</comment>
<feature type="compositionally biased region" description="Acidic residues" evidence="7">
    <location>
        <begin position="180"/>
        <end position="191"/>
    </location>
</feature>
<dbReference type="PANTHER" id="PTHR15608">
    <property type="entry name" value="SPLICING FACTOR U2AF-ASSOCIATED PROTEIN 2"/>
    <property type="match status" value="1"/>
</dbReference>
<comment type="similarity">
    <text evidence="1">Belongs to the HTATSF1 family.</text>
</comment>
<evidence type="ECO:0000256" key="6">
    <source>
        <dbReference type="PROSITE-ProRule" id="PRU00176"/>
    </source>
</evidence>
<dbReference type="InterPro" id="IPR038633">
    <property type="entry name" value="Rpn13/ADRM1_Pru_sf"/>
</dbReference>
<evidence type="ECO:0000259" key="8">
    <source>
        <dbReference type="PROSITE" id="PS50102"/>
    </source>
</evidence>
<feature type="region of interest" description="Disordered" evidence="7">
    <location>
        <begin position="639"/>
        <end position="665"/>
    </location>
</feature>
<evidence type="ECO:0000256" key="5">
    <source>
        <dbReference type="ARBA" id="ARBA00023187"/>
    </source>
</evidence>
<dbReference type="Pfam" id="PF04683">
    <property type="entry name" value="Rpn13_ADRM1_Pru"/>
    <property type="match status" value="1"/>
</dbReference>
<dbReference type="PANTHER" id="PTHR15608:SF0">
    <property type="entry name" value="HIV TAT-SPECIFIC FACTOR 1"/>
    <property type="match status" value="1"/>
</dbReference>
<feature type="domain" description="Pru" evidence="9">
    <location>
        <begin position="26"/>
        <end position="162"/>
    </location>
</feature>
<feature type="compositionally biased region" description="Basic and acidic residues" evidence="7">
    <location>
        <begin position="192"/>
        <end position="202"/>
    </location>
</feature>
<gene>
    <name evidence="10" type="ORF">O9K51_00659</name>
</gene>
<dbReference type="PROSITE" id="PS51917">
    <property type="entry name" value="PRU"/>
    <property type="match status" value="1"/>
</dbReference>
<dbReference type="InterPro" id="IPR034393">
    <property type="entry name" value="TatSF1-like"/>
</dbReference>
<sequence>MVACPGASDGQRSSIFNLSLPLPAASRIDPALTTKRQPHNRVRNGDRPAKVKPQEQPGYIYLYSEDDLVHFCWRKRNDPLDDPVLDLVMVPTDGSFVPYEYDAAHPTSKTNGRIFVLKFASSSQRYLFWLQSKPQSRNGDAGWFSPRDRKIGDIVHRLLQGEEVNVSRELGAVRNVDDRRDDDDDEPMEDVEGTRGPHDHRGSGSGGAGPDATGGDVREEGEESREGGADGANGLTISYHSASSSAPDAAAAVRNFLESLRGQPGLAGGQQQQQHADLPYPYLNHLLPTSATVAMVEAASPELADTLLSCLPSAILVLATGVTDFDGKAEPTAEAVEAAKAFLSLEDKRSLLKKVVRSPQFHQALGSLTMALRDGGLPGIADALHIKVENGGYIPDSGMPLGGGHAVKAFVEGAKKMRINRARASGAGAMDPPFPKNPDEFDSDDRISFSKLDSKYIAVHDDGTEFEFDAELKEWIPTADEPLDAEDYGGEAVGGDRNGGAQKRKIDTAEDASEGTETSRSVPPPKKSKTKAPPKPKENTAVYVTGLPTDATVSEIHDLFSRKCGIIAEEIDSGAPRIKLYMDDAGQFKGDALVVFFKPQSVKMALTLLDDSDFRVLPSGKGEGRIRVQEADSSYKKVRYNPESGASTPASQPGAKRPGQGDRQKVIKKTQKLDAKLADWSDEEDDRFAAAEQAQPKGHKKVILRQMFRIFELEEDPASVLEIKEDIRDECSKLGTVTSVVLYDQEPEGIVTVKFKEPEAAERCVELMDGRNFDQRTVVAEIATGKEKFRKSNGGGKDDEDSD</sequence>
<dbReference type="PROSITE" id="PS50102">
    <property type="entry name" value="RRM"/>
    <property type="match status" value="2"/>
</dbReference>
<accession>A0AB34G439</accession>
<dbReference type="InterPro" id="IPR044868">
    <property type="entry name" value="Rpn13/ADRM1_Pru"/>
</dbReference>